<protein>
    <submittedName>
        <fullName evidence="1">Uncharacterized protein</fullName>
    </submittedName>
</protein>
<gene>
    <name evidence="1" type="ORF">PENTCL1PPCAC_3386</name>
</gene>
<evidence type="ECO:0000313" key="2">
    <source>
        <dbReference type="Proteomes" id="UP001432027"/>
    </source>
</evidence>
<feature type="non-terminal residue" evidence="1">
    <location>
        <position position="1"/>
    </location>
</feature>
<evidence type="ECO:0000313" key="1">
    <source>
        <dbReference type="EMBL" id="GMS81211.1"/>
    </source>
</evidence>
<sequence length="214" mass="24750">RIGISPREIITIGRVRIITSVTTLHTSGFIEGEVAVFSGVISFLPNLQFEFSLSHHHFPPVAFQLFIFFSHEILGEILCSLSRNLNYDFAEIVVFLGNLLDVIEILCCDRSTQYKNLHFSAVLHEIAENRSVEMRREPRRTNKTGINYEDGISGNSVDTVYQLRIMFLRRPELDNSELENIDETMDERNRLKKRNRQFALSDSDNYQFDLLFAS</sequence>
<reference evidence="1" key="1">
    <citation type="submission" date="2023-10" db="EMBL/GenBank/DDBJ databases">
        <title>Genome assembly of Pristionchus species.</title>
        <authorList>
            <person name="Yoshida K."/>
            <person name="Sommer R.J."/>
        </authorList>
    </citation>
    <scope>NUCLEOTIDE SEQUENCE</scope>
    <source>
        <strain evidence="1">RS0144</strain>
    </source>
</reference>
<dbReference type="AlphaFoldDB" id="A0AAV5SD06"/>
<name>A0AAV5SD06_9BILA</name>
<keyword evidence="2" id="KW-1185">Reference proteome</keyword>
<accession>A0AAV5SD06</accession>
<feature type="non-terminal residue" evidence="1">
    <location>
        <position position="214"/>
    </location>
</feature>
<comment type="caution">
    <text evidence="1">The sequence shown here is derived from an EMBL/GenBank/DDBJ whole genome shotgun (WGS) entry which is preliminary data.</text>
</comment>
<dbReference type="EMBL" id="BTSX01000001">
    <property type="protein sequence ID" value="GMS81211.1"/>
    <property type="molecule type" value="Genomic_DNA"/>
</dbReference>
<dbReference type="Proteomes" id="UP001432027">
    <property type="component" value="Unassembled WGS sequence"/>
</dbReference>
<organism evidence="1 2">
    <name type="scientific">Pristionchus entomophagus</name>
    <dbReference type="NCBI Taxonomy" id="358040"/>
    <lineage>
        <taxon>Eukaryota</taxon>
        <taxon>Metazoa</taxon>
        <taxon>Ecdysozoa</taxon>
        <taxon>Nematoda</taxon>
        <taxon>Chromadorea</taxon>
        <taxon>Rhabditida</taxon>
        <taxon>Rhabditina</taxon>
        <taxon>Diplogasteromorpha</taxon>
        <taxon>Diplogasteroidea</taxon>
        <taxon>Neodiplogasteridae</taxon>
        <taxon>Pristionchus</taxon>
    </lineage>
</organism>
<proteinExistence type="predicted"/>